<dbReference type="InterPro" id="IPR029062">
    <property type="entry name" value="Class_I_gatase-like"/>
</dbReference>
<dbReference type="CDD" id="cd01745">
    <property type="entry name" value="GATase1_2"/>
    <property type="match status" value="1"/>
</dbReference>
<dbReference type="RefSeq" id="WP_341411975.1">
    <property type="nucleotide sequence ID" value="NZ_JBBUTH010000009.1"/>
</dbReference>
<dbReference type="Gene3D" id="3.40.50.880">
    <property type="match status" value="1"/>
</dbReference>
<dbReference type="Proteomes" id="UP001365405">
    <property type="component" value="Unassembled WGS sequence"/>
</dbReference>
<dbReference type="PANTHER" id="PTHR43235:SF1">
    <property type="entry name" value="GLUTAMINE AMIDOTRANSFERASE PB2B2.05-RELATED"/>
    <property type="match status" value="1"/>
</dbReference>
<dbReference type="InterPro" id="IPR044668">
    <property type="entry name" value="PuuD-like"/>
</dbReference>
<reference evidence="1 2" key="1">
    <citation type="submission" date="2024-04" db="EMBL/GenBank/DDBJ databases">
        <title>Novel species of the genus Ideonella isolated from streams.</title>
        <authorList>
            <person name="Lu H."/>
        </authorList>
    </citation>
    <scope>NUCLEOTIDE SEQUENCE [LARGE SCALE GENOMIC DNA]</scope>
    <source>
        <strain evidence="1 2">DXS22W</strain>
    </source>
</reference>
<dbReference type="PANTHER" id="PTHR43235">
    <property type="entry name" value="GLUTAMINE AMIDOTRANSFERASE PB2B2.05-RELATED"/>
    <property type="match status" value="1"/>
</dbReference>
<evidence type="ECO:0000313" key="2">
    <source>
        <dbReference type="Proteomes" id="UP001365405"/>
    </source>
</evidence>
<comment type="caution">
    <text evidence="1">The sequence shown here is derived from an EMBL/GenBank/DDBJ whole genome shotgun (WGS) entry which is preliminary data.</text>
</comment>
<name>A0ABU9CK90_9BURK</name>
<dbReference type="InterPro" id="IPR011697">
    <property type="entry name" value="Peptidase_C26"/>
</dbReference>
<keyword evidence="1" id="KW-0378">Hydrolase</keyword>
<keyword evidence="2" id="KW-1185">Reference proteome</keyword>
<protein>
    <submittedName>
        <fullName evidence="1">Gamma-glutamyl-gamma-aminobutyrate hydrolase family protein</fullName>
    </submittedName>
</protein>
<gene>
    <name evidence="1" type="ORF">AACH10_18555</name>
</gene>
<accession>A0ABU9CK90</accession>
<sequence length="275" mass="29302">MTQNPDASALLPRKPVVLVPACNKPLGDHPFHVAGKKYVDAVRLAGCTPLIVPTALPEEIGPLLDLADGVLLTGSKSNVHPRHFDEAVHDPSLPLDPDRDAWTLPLIREAVARGMPLFGICRGAQEANVAFGGSLHQAVQESTGPQGPYADHRAPDGTVDEQYGPAHPVDVVPGGRLAEILNLARFDVNSLHGQAVKSLAPGLRVEARAPDGLVEAFSVAEAKGFNLCLQWHPEWQAAGNPVSMALLQAFGAACRSWRDRKQPQAPVPAHRTPVP</sequence>
<dbReference type="SUPFAM" id="SSF52317">
    <property type="entry name" value="Class I glutamine amidotransferase-like"/>
    <property type="match status" value="1"/>
</dbReference>
<evidence type="ECO:0000313" key="1">
    <source>
        <dbReference type="EMBL" id="MEK8052259.1"/>
    </source>
</evidence>
<organism evidence="1 2">
    <name type="scientific">Pseudaquabacterium inlustre</name>
    <dbReference type="NCBI Taxonomy" id="2984192"/>
    <lineage>
        <taxon>Bacteria</taxon>
        <taxon>Pseudomonadati</taxon>
        <taxon>Pseudomonadota</taxon>
        <taxon>Betaproteobacteria</taxon>
        <taxon>Burkholderiales</taxon>
        <taxon>Sphaerotilaceae</taxon>
        <taxon>Pseudaquabacterium</taxon>
    </lineage>
</organism>
<proteinExistence type="predicted"/>
<dbReference type="Pfam" id="PF07722">
    <property type="entry name" value="Peptidase_C26"/>
    <property type="match status" value="1"/>
</dbReference>
<dbReference type="GO" id="GO:0016787">
    <property type="term" value="F:hydrolase activity"/>
    <property type="evidence" value="ECO:0007669"/>
    <property type="project" value="UniProtKB-KW"/>
</dbReference>
<dbReference type="EMBL" id="JBBUTH010000009">
    <property type="protein sequence ID" value="MEK8052259.1"/>
    <property type="molecule type" value="Genomic_DNA"/>
</dbReference>
<dbReference type="PROSITE" id="PS51273">
    <property type="entry name" value="GATASE_TYPE_1"/>
    <property type="match status" value="1"/>
</dbReference>